<dbReference type="Proteomes" id="UP000542695">
    <property type="component" value="Unassembled WGS sequence"/>
</dbReference>
<dbReference type="InterPro" id="IPR009987">
    <property type="entry name" value="IM_PilM"/>
</dbReference>
<dbReference type="Gene3D" id="3.30.1300.90">
    <property type="entry name" value="PilM protein, N-terminal domain"/>
    <property type="match status" value="1"/>
</dbReference>
<dbReference type="InterPro" id="IPR041883">
    <property type="entry name" value="PilM_N-ter"/>
</dbReference>
<evidence type="ECO:0000313" key="2">
    <source>
        <dbReference type="Proteomes" id="UP000542695"/>
    </source>
</evidence>
<comment type="caution">
    <text evidence="1">The sequence shown here is derived from an EMBL/GenBank/DDBJ whole genome shotgun (WGS) entry which is preliminary data.</text>
</comment>
<dbReference type="RefSeq" id="WP_177010866.1">
    <property type="nucleotide sequence ID" value="NZ_JACARV010000063.1"/>
</dbReference>
<dbReference type="Gene3D" id="6.20.120.30">
    <property type="entry name" value="PilM protein, C-terminal domain"/>
    <property type="match status" value="1"/>
</dbReference>
<sequence>MSFNWIVLTVLLIAIGLSSQHLEQSLRLSDYATVDSLSRNFLVYRSAAAQYAKTHPTFSGIPADASLSLPPWFTKPDGIAAYLVSGQSYTFVTGAAPPGLPAALAERTQSITVGVKRSGRLFSPLAGTTSLTLPSVIPEDAIVAVN</sequence>
<dbReference type="AlphaFoldDB" id="A0A7Y7ZCT3"/>
<dbReference type="Pfam" id="PF07419">
    <property type="entry name" value="PilM"/>
    <property type="match status" value="1"/>
</dbReference>
<organism evidence="1 2">
    <name type="scientific">Pseudomonas putida</name>
    <name type="common">Arthrobacter siderocapsulatus</name>
    <dbReference type="NCBI Taxonomy" id="303"/>
    <lineage>
        <taxon>Bacteria</taxon>
        <taxon>Pseudomonadati</taxon>
        <taxon>Pseudomonadota</taxon>
        <taxon>Gammaproteobacteria</taxon>
        <taxon>Pseudomonadales</taxon>
        <taxon>Pseudomonadaceae</taxon>
        <taxon>Pseudomonas</taxon>
    </lineage>
</organism>
<protein>
    <submittedName>
        <fullName evidence="1">Type IV pilus biogenesis protein PilM</fullName>
    </submittedName>
</protein>
<dbReference type="InterPro" id="IPR041884">
    <property type="entry name" value="PilM_C-ter"/>
</dbReference>
<evidence type="ECO:0000313" key="1">
    <source>
        <dbReference type="EMBL" id="NWC82571.1"/>
    </source>
</evidence>
<gene>
    <name evidence="1" type="primary">pilM</name>
    <name evidence="1" type="ORF">HX798_20100</name>
</gene>
<reference evidence="1 2" key="1">
    <citation type="submission" date="2020-04" db="EMBL/GenBank/DDBJ databases">
        <title>Molecular characterization of pseudomonads from Agaricus bisporus reveal novel blotch 2 pathogens in Western Europe.</title>
        <authorList>
            <person name="Taparia T."/>
            <person name="Krijger M."/>
            <person name="Haynes E."/>
            <person name="Elpinstone J.G."/>
            <person name="Noble R."/>
            <person name="Van Der Wolf J."/>
        </authorList>
    </citation>
    <scope>NUCLEOTIDE SEQUENCE [LARGE SCALE GENOMIC DNA]</scope>
    <source>
        <strain evidence="1 2">P7765</strain>
    </source>
</reference>
<accession>A0A7Y7ZCT3</accession>
<proteinExistence type="predicted"/>
<dbReference type="EMBL" id="JACARV010000063">
    <property type="protein sequence ID" value="NWC82571.1"/>
    <property type="molecule type" value="Genomic_DNA"/>
</dbReference>
<name>A0A7Y7ZCT3_PSEPU</name>